<dbReference type="EMBL" id="CAJNOJ010000004">
    <property type="protein sequence ID" value="CAF0741487.1"/>
    <property type="molecule type" value="Genomic_DNA"/>
</dbReference>
<dbReference type="InterPro" id="IPR037197">
    <property type="entry name" value="WWE_dom_sf"/>
</dbReference>
<proteinExistence type="inferred from homology"/>
<dbReference type="AlphaFoldDB" id="A0A813NNR2"/>
<sequence length="401" mass="46971">MTFASSACPARIQWLWKSSANPFSKSDLDEWTPYADVENLIIEKAYMNGEPTALLDDFTIDFHNRLQISNSDSTRQRPVKRMERNRDDHHAREERFTYTPISPDRPFGGLYGWISPFIRQTVRYLEITPNQLPSINKKILPRLVEKAANGIYEESQPLRKQRQGEELSSMLLDVKDAGIEQVWECCAYIYSLESFVYKKLNEIMRLIGSPEHEHDWRSKVRTMGPFCLLLWDSPYSCVSTEKGTVLYRGANLTDEIISAFKNDCAKKNRTVCSFQSFTSCSRSRKQAEKFGNVLFIMTVKHAFTIDLKPFSEYPDEEEELLFPGVCFTADRMTPGTGKIKYIIYLDLIQQHRRDDEYQSVDRYHTGSYAQMHDTYWSTIMFIQILFWDFFKQQTSRMFCEL</sequence>
<dbReference type="Proteomes" id="UP000663852">
    <property type="component" value="Unassembled WGS sequence"/>
</dbReference>
<evidence type="ECO:0000313" key="9">
    <source>
        <dbReference type="EMBL" id="CAF0741487.1"/>
    </source>
</evidence>
<dbReference type="GO" id="GO:0106274">
    <property type="term" value="F:NAD+-protein-arginine ADP-ribosyltransferase activity"/>
    <property type="evidence" value="ECO:0007669"/>
    <property type="project" value="UniProtKB-EC"/>
</dbReference>
<dbReference type="Gene3D" id="3.90.176.10">
    <property type="entry name" value="Toxin ADP-ribosyltransferase, Chain A, domain 1"/>
    <property type="match status" value="1"/>
</dbReference>
<dbReference type="GO" id="GO:0016779">
    <property type="term" value="F:nucleotidyltransferase activity"/>
    <property type="evidence" value="ECO:0007669"/>
    <property type="project" value="UniProtKB-KW"/>
</dbReference>
<evidence type="ECO:0000256" key="2">
    <source>
        <dbReference type="ARBA" id="ARBA00022676"/>
    </source>
</evidence>
<evidence type="ECO:0000313" key="11">
    <source>
        <dbReference type="Proteomes" id="UP000663828"/>
    </source>
</evidence>
<gene>
    <name evidence="9" type="ORF">EDS130_LOCUS1761</name>
    <name evidence="10" type="ORF">XAT740_LOCUS34193</name>
</gene>
<keyword evidence="6" id="KW-0520">NAD</keyword>
<dbReference type="EC" id="2.4.2.31" evidence="6"/>
<feature type="compositionally biased region" description="Basic and acidic residues" evidence="7">
    <location>
        <begin position="80"/>
        <end position="95"/>
    </location>
</feature>
<dbReference type="SUPFAM" id="SSF117839">
    <property type="entry name" value="WWE domain"/>
    <property type="match status" value="1"/>
</dbReference>
<reference evidence="9" key="1">
    <citation type="submission" date="2021-02" db="EMBL/GenBank/DDBJ databases">
        <authorList>
            <person name="Nowell W R."/>
        </authorList>
    </citation>
    <scope>NUCLEOTIDE SEQUENCE</scope>
</reference>
<comment type="similarity">
    <text evidence="1 6">Belongs to the Arg-specific ADP-ribosyltransferase family.</text>
</comment>
<dbReference type="OrthoDB" id="423533at2759"/>
<evidence type="ECO:0000256" key="3">
    <source>
        <dbReference type="ARBA" id="ARBA00022679"/>
    </source>
</evidence>
<feature type="domain" description="WWE" evidence="8">
    <location>
        <begin position="1"/>
        <end position="81"/>
    </location>
</feature>
<evidence type="ECO:0000256" key="7">
    <source>
        <dbReference type="SAM" id="MobiDB-lite"/>
    </source>
</evidence>
<dbReference type="InterPro" id="IPR000768">
    <property type="entry name" value="ART"/>
</dbReference>
<keyword evidence="2 6" id="KW-0328">Glycosyltransferase</keyword>
<dbReference type="Gene3D" id="3.30.720.50">
    <property type="match status" value="1"/>
</dbReference>
<organism evidence="9 12">
    <name type="scientific">Adineta ricciae</name>
    <name type="common">Rotifer</name>
    <dbReference type="NCBI Taxonomy" id="249248"/>
    <lineage>
        <taxon>Eukaryota</taxon>
        <taxon>Metazoa</taxon>
        <taxon>Spiralia</taxon>
        <taxon>Gnathifera</taxon>
        <taxon>Rotifera</taxon>
        <taxon>Eurotatoria</taxon>
        <taxon>Bdelloidea</taxon>
        <taxon>Adinetida</taxon>
        <taxon>Adinetidae</taxon>
        <taxon>Adineta</taxon>
    </lineage>
</organism>
<dbReference type="Pfam" id="PF01129">
    <property type="entry name" value="ART"/>
    <property type="match status" value="1"/>
</dbReference>
<evidence type="ECO:0000313" key="10">
    <source>
        <dbReference type="EMBL" id="CAF1402015.1"/>
    </source>
</evidence>
<keyword evidence="11" id="KW-1185">Reference proteome</keyword>
<evidence type="ECO:0000256" key="6">
    <source>
        <dbReference type="RuleBase" id="RU361228"/>
    </source>
</evidence>
<dbReference type="SUPFAM" id="SSF56399">
    <property type="entry name" value="ADP-ribosylation"/>
    <property type="match status" value="1"/>
</dbReference>
<dbReference type="Proteomes" id="UP000663828">
    <property type="component" value="Unassembled WGS sequence"/>
</dbReference>
<keyword evidence="3 6" id="KW-0808">Transferase</keyword>
<keyword evidence="4" id="KW-0548">Nucleotidyltransferase</keyword>
<comment type="caution">
    <text evidence="9">The sequence shown here is derived from an EMBL/GenBank/DDBJ whole genome shotgun (WGS) entry which is preliminary data.</text>
</comment>
<evidence type="ECO:0000313" key="12">
    <source>
        <dbReference type="Proteomes" id="UP000663852"/>
    </source>
</evidence>
<dbReference type="PROSITE" id="PS50918">
    <property type="entry name" value="WWE"/>
    <property type="match status" value="1"/>
</dbReference>
<dbReference type="Pfam" id="PF02825">
    <property type="entry name" value="WWE"/>
    <property type="match status" value="1"/>
</dbReference>
<dbReference type="EMBL" id="CAJNOR010003321">
    <property type="protein sequence ID" value="CAF1402015.1"/>
    <property type="molecule type" value="Genomic_DNA"/>
</dbReference>
<evidence type="ECO:0000256" key="1">
    <source>
        <dbReference type="ARBA" id="ARBA00009558"/>
    </source>
</evidence>
<evidence type="ECO:0000259" key="8">
    <source>
        <dbReference type="PROSITE" id="PS50918"/>
    </source>
</evidence>
<comment type="catalytic activity">
    <reaction evidence="5 6">
        <text>L-arginyl-[protein] + NAD(+) = N(omega)-(ADP-D-ribosyl)-L-arginyl-[protein] + nicotinamide + H(+)</text>
        <dbReference type="Rhea" id="RHEA:19149"/>
        <dbReference type="Rhea" id="RHEA-COMP:10532"/>
        <dbReference type="Rhea" id="RHEA-COMP:15087"/>
        <dbReference type="ChEBI" id="CHEBI:15378"/>
        <dbReference type="ChEBI" id="CHEBI:17154"/>
        <dbReference type="ChEBI" id="CHEBI:29965"/>
        <dbReference type="ChEBI" id="CHEBI:57540"/>
        <dbReference type="ChEBI" id="CHEBI:142554"/>
        <dbReference type="EC" id="2.4.2.31"/>
    </reaction>
</comment>
<protein>
    <recommendedName>
        <fullName evidence="6">NAD(P)(+)--arginine ADP-ribosyltransferase</fullName>
        <ecNumber evidence="6">2.4.2.31</ecNumber>
    </recommendedName>
    <alternativeName>
        <fullName evidence="6">Mono(ADP-ribosyl)transferase</fullName>
    </alternativeName>
</protein>
<name>A0A813NNR2_ADIRI</name>
<dbReference type="InterPro" id="IPR004170">
    <property type="entry name" value="WWE_dom"/>
</dbReference>
<feature type="region of interest" description="Disordered" evidence="7">
    <location>
        <begin position="71"/>
        <end position="95"/>
    </location>
</feature>
<accession>A0A813NNR2</accession>
<evidence type="ECO:0000256" key="4">
    <source>
        <dbReference type="ARBA" id="ARBA00022695"/>
    </source>
</evidence>
<evidence type="ECO:0000256" key="5">
    <source>
        <dbReference type="ARBA" id="ARBA00047597"/>
    </source>
</evidence>
<keyword evidence="6" id="KW-0521">NADP</keyword>